<reference evidence="12 13" key="1">
    <citation type="submission" date="2018-11" db="EMBL/GenBank/DDBJ databases">
        <title>Genomic Encyclopedia of Type Strains, Phase IV (KMG-IV): sequencing the most valuable type-strain genomes for metagenomic binning, comparative biology and taxonomic classification.</title>
        <authorList>
            <person name="Goeker M."/>
        </authorList>
    </citation>
    <scope>NUCLEOTIDE SEQUENCE [LARGE SCALE GENOMIC DNA]</scope>
    <source>
        <strain evidence="12 13">DSM 100316</strain>
    </source>
</reference>
<gene>
    <name evidence="12" type="ORF">EDC56_0940</name>
</gene>
<keyword evidence="13" id="KW-1185">Reference proteome</keyword>
<evidence type="ECO:0000256" key="8">
    <source>
        <dbReference type="ARBA" id="ARBA00023014"/>
    </source>
</evidence>
<proteinExistence type="inferred from homology"/>
<comment type="similarity">
    <text evidence="9">In the N-terminal section; belongs to the FAD-binding oxidoreductase type 6 family.</text>
</comment>
<keyword evidence="3" id="KW-0001">2Fe-2S</keyword>
<dbReference type="PROSITE" id="PS51384">
    <property type="entry name" value="FAD_FR"/>
    <property type="match status" value="1"/>
</dbReference>
<dbReference type="PANTHER" id="PTHR47354:SF6">
    <property type="entry name" value="NADH OXIDOREDUCTASE HCR"/>
    <property type="match status" value="1"/>
</dbReference>
<dbReference type="InterPro" id="IPR006058">
    <property type="entry name" value="2Fe2S_fd_BS"/>
</dbReference>
<evidence type="ECO:0000313" key="13">
    <source>
        <dbReference type="Proteomes" id="UP000275394"/>
    </source>
</evidence>
<organism evidence="12 13">
    <name type="scientific">Sinobacterium caligoides</name>
    <dbReference type="NCBI Taxonomy" id="933926"/>
    <lineage>
        <taxon>Bacteria</taxon>
        <taxon>Pseudomonadati</taxon>
        <taxon>Pseudomonadota</taxon>
        <taxon>Gammaproteobacteria</taxon>
        <taxon>Cellvibrionales</taxon>
        <taxon>Spongiibacteraceae</taxon>
        <taxon>Sinobacterium</taxon>
    </lineage>
</organism>
<dbReference type="SUPFAM" id="SSF52343">
    <property type="entry name" value="Ferredoxin reductase-like, C-terminal NADP-linked domain"/>
    <property type="match status" value="1"/>
</dbReference>
<evidence type="ECO:0000313" key="12">
    <source>
        <dbReference type="EMBL" id="ROS05410.1"/>
    </source>
</evidence>
<evidence type="ECO:0000256" key="6">
    <source>
        <dbReference type="ARBA" id="ARBA00023002"/>
    </source>
</evidence>
<keyword evidence="8" id="KW-0411">Iron-sulfur</keyword>
<keyword evidence="2" id="KW-0285">Flavoprotein</keyword>
<dbReference type="PANTHER" id="PTHR47354">
    <property type="entry name" value="NADH OXIDOREDUCTASE HCR"/>
    <property type="match status" value="1"/>
</dbReference>
<dbReference type="InterPro" id="IPR050415">
    <property type="entry name" value="MRET"/>
</dbReference>
<dbReference type="InterPro" id="IPR017938">
    <property type="entry name" value="Riboflavin_synthase-like_b-brl"/>
</dbReference>
<dbReference type="GO" id="GO:0046872">
    <property type="term" value="F:metal ion binding"/>
    <property type="evidence" value="ECO:0007669"/>
    <property type="project" value="UniProtKB-KW"/>
</dbReference>
<evidence type="ECO:0000256" key="3">
    <source>
        <dbReference type="ARBA" id="ARBA00022714"/>
    </source>
</evidence>
<evidence type="ECO:0000259" key="11">
    <source>
        <dbReference type="PROSITE" id="PS51384"/>
    </source>
</evidence>
<dbReference type="PROSITE" id="PS51085">
    <property type="entry name" value="2FE2S_FER_2"/>
    <property type="match status" value="1"/>
</dbReference>
<dbReference type="Proteomes" id="UP000275394">
    <property type="component" value="Unassembled WGS sequence"/>
</dbReference>
<evidence type="ECO:0000256" key="4">
    <source>
        <dbReference type="ARBA" id="ARBA00022723"/>
    </source>
</evidence>
<feature type="domain" description="2Fe-2S ferredoxin-type" evidence="10">
    <location>
        <begin position="268"/>
        <end position="355"/>
    </location>
</feature>
<evidence type="ECO:0000256" key="9">
    <source>
        <dbReference type="ARBA" id="ARBA00061434"/>
    </source>
</evidence>
<dbReference type="SUPFAM" id="SSF63380">
    <property type="entry name" value="Riboflavin synthase domain-like"/>
    <property type="match status" value="1"/>
</dbReference>
<dbReference type="InterPro" id="IPR012675">
    <property type="entry name" value="Beta-grasp_dom_sf"/>
</dbReference>
<dbReference type="RefSeq" id="WP_211333558.1">
    <property type="nucleotide sequence ID" value="NZ_RKHR01000003.1"/>
</dbReference>
<dbReference type="Gene3D" id="2.40.30.10">
    <property type="entry name" value="Translation factors"/>
    <property type="match status" value="1"/>
</dbReference>
<dbReference type="Pfam" id="PF00970">
    <property type="entry name" value="FAD_binding_6"/>
    <property type="match status" value="1"/>
</dbReference>
<dbReference type="Pfam" id="PF00111">
    <property type="entry name" value="Fer2"/>
    <property type="match status" value="1"/>
</dbReference>
<dbReference type="CDD" id="cd06215">
    <property type="entry name" value="FNR_iron_sulfur_binding_1"/>
    <property type="match status" value="1"/>
</dbReference>
<comment type="cofactor">
    <cofactor evidence="1">
        <name>FAD</name>
        <dbReference type="ChEBI" id="CHEBI:57692"/>
    </cofactor>
</comment>
<keyword evidence="6" id="KW-0560">Oxidoreductase</keyword>
<dbReference type="CDD" id="cd00207">
    <property type="entry name" value="fer2"/>
    <property type="match status" value="1"/>
</dbReference>
<evidence type="ECO:0000256" key="7">
    <source>
        <dbReference type="ARBA" id="ARBA00023004"/>
    </source>
</evidence>
<name>A0A3N2DZZ3_9GAMM</name>
<evidence type="ECO:0000256" key="2">
    <source>
        <dbReference type="ARBA" id="ARBA00022630"/>
    </source>
</evidence>
<protein>
    <submittedName>
        <fullName evidence="12">NADH oxidoreductase Hcr</fullName>
    </submittedName>
</protein>
<comment type="caution">
    <text evidence="12">The sequence shown here is derived from an EMBL/GenBank/DDBJ whole genome shotgun (WGS) entry which is preliminary data.</text>
</comment>
<dbReference type="GO" id="GO:0016491">
    <property type="term" value="F:oxidoreductase activity"/>
    <property type="evidence" value="ECO:0007669"/>
    <property type="project" value="UniProtKB-KW"/>
</dbReference>
<dbReference type="InterPro" id="IPR039261">
    <property type="entry name" value="FNR_nucleotide-bd"/>
</dbReference>
<dbReference type="InterPro" id="IPR001433">
    <property type="entry name" value="OxRdtase_FAD/NAD-bd"/>
</dbReference>
<dbReference type="SUPFAM" id="SSF54292">
    <property type="entry name" value="2Fe-2S ferredoxin-like"/>
    <property type="match status" value="1"/>
</dbReference>
<evidence type="ECO:0000259" key="10">
    <source>
        <dbReference type="PROSITE" id="PS51085"/>
    </source>
</evidence>
<dbReference type="Pfam" id="PF00175">
    <property type="entry name" value="NAD_binding_1"/>
    <property type="match status" value="1"/>
</dbReference>
<dbReference type="Gene3D" id="3.40.50.80">
    <property type="entry name" value="Nucleotide-binding domain of ferredoxin-NADP reductase (FNR) module"/>
    <property type="match status" value="1"/>
</dbReference>
<sequence>MSIAESANRSGAEQAYWNPSSSPLILQQRLNQTADTVSFVFTNADKLPFQFKPGQFATLTINIDGKAYHRAYSISSVPEQQQLQLTIKRVPGGLVSNWLIDNLLPGQQINTTSIAGEFNSVDCAHGNKLLFISAGCGITPVMSMARTLLQASSDHDICFLHCARDMNNIIFAKEMKQLATQHPTFKPRLLLEDAANSTEAEGLISLPMLEQLCPDFRQRSLFLCGPTGFMEACKSIVESAAYDMSQFYQESFTPAANDSQRGNSDADTLVQISVPKLKLKLAANAGSTLLTALEDNEVPIIAACRSGVCGSCKCKITAGEVVSTSQGALSNEEVAQGFVLACSSTLMSDTEIELA</sequence>
<evidence type="ECO:0000256" key="1">
    <source>
        <dbReference type="ARBA" id="ARBA00001974"/>
    </source>
</evidence>
<dbReference type="PROSITE" id="PS00197">
    <property type="entry name" value="2FE2S_FER_1"/>
    <property type="match status" value="1"/>
</dbReference>
<dbReference type="GO" id="GO:0051537">
    <property type="term" value="F:2 iron, 2 sulfur cluster binding"/>
    <property type="evidence" value="ECO:0007669"/>
    <property type="project" value="UniProtKB-KW"/>
</dbReference>
<accession>A0A3N2DZZ3</accession>
<keyword evidence="4" id="KW-0479">Metal-binding</keyword>
<keyword evidence="5" id="KW-0274">FAD</keyword>
<dbReference type="InterPro" id="IPR036010">
    <property type="entry name" value="2Fe-2S_ferredoxin-like_sf"/>
</dbReference>
<evidence type="ECO:0000256" key="5">
    <source>
        <dbReference type="ARBA" id="ARBA00022827"/>
    </source>
</evidence>
<dbReference type="InterPro" id="IPR017927">
    <property type="entry name" value="FAD-bd_FR_type"/>
</dbReference>
<keyword evidence="7" id="KW-0408">Iron</keyword>
<feature type="domain" description="FAD-binding FR-type" evidence="11">
    <location>
        <begin position="17"/>
        <end position="121"/>
    </location>
</feature>
<dbReference type="EMBL" id="RKHR01000003">
    <property type="protein sequence ID" value="ROS05410.1"/>
    <property type="molecule type" value="Genomic_DNA"/>
</dbReference>
<dbReference type="AlphaFoldDB" id="A0A3N2DZZ3"/>
<dbReference type="InterPro" id="IPR008333">
    <property type="entry name" value="Cbr1-like_FAD-bd_dom"/>
</dbReference>
<dbReference type="PRINTS" id="PR00410">
    <property type="entry name" value="PHEHYDRXLASE"/>
</dbReference>
<dbReference type="InterPro" id="IPR001041">
    <property type="entry name" value="2Fe-2S_ferredoxin-type"/>
</dbReference>
<dbReference type="Gene3D" id="3.10.20.30">
    <property type="match status" value="1"/>
</dbReference>